<sequence>MQQQKRGRQVASKWLKTVALLASPKAAPHIPRTKPFNRKRLHRMLRRYGVVVLKPVRGGGGLGVMKVSRQGGGYLYAYKSRTRKFGSFRGVWKAVHRARRRRPYLIQQGIDLACYKQRPIDFRLKYMKRNGRWRFVAILGKIAKPGLFVTNICRGGTLVSGSKGLSLSFPSKEAEAKKREMRELTKTCTKLLERRFPGIRQLGYDYGIDRNGHIWILEVNTRPQ</sequence>
<dbReference type="AlphaFoldDB" id="A0A4U0F677"/>
<organism evidence="1 2">
    <name type="scientific">Cohnella pontilimi</name>
    <dbReference type="NCBI Taxonomy" id="2564100"/>
    <lineage>
        <taxon>Bacteria</taxon>
        <taxon>Bacillati</taxon>
        <taxon>Bacillota</taxon>
        <taxon>Bacilli</taxon>
        <taxon>Bacillales</taxon>
        <taxon>Paenibacillaceae</taxon>
        <taxon>Cohnella</taxon>
    </lineage>
</organism>
<dbReference type="RefSeq" id="WP_136779228.1">
    <property type="nucleotide sequence ID" value="NZ_SUPK01000009.1"/>
</dbReference>
<name>A0A4U0F677_9BACL</name>
<dbReference type="SUPFAM" id="SSF56059">
    <property type="entry name" value="Glutathione synthetase ATP-binding domain-like"/>
    <property type="match status" value="1"/>
</dbReference>
<reference evidence="1 2" key="1">
    <citation type="submission" date="2019-04" db="EMBL/GenBank/DDBJ databases">
        <title>Cohnella sp. nov., isolated from soil.</title>
        <authorList>
            <person name="Kim W."/>
        </authorList>
    </citation>
    <scope>NUCLEOTIDE SEQUENCE [LARGE SCALE GENOMIC DNA]</scope>
    <source>
        <strain evidence="1 2">CAU 1483</strain>
    </source>
</reference>
<proteinExistence type="predicted"/>
<dbReference type="EMBL" id="SUPK01000009">
    <property type="protein sequence ID" value="TJY39788.1"/>
    <property type="molecule type" value="Genomic_DNA"/>
</dbReference>
<dbReference type="OrthoDB" id="7869153at2"/>
<accession>A0A4U0F677</accession>
<dbReference type="InterPro" id="IPR026838">
    <property type="entry name" value="YheC/D"/>
</dbReference>
<protein>
    <submittedName>
        <fullName evidence="1">YheC/YheD family protein</fullName>
    </submittedName>
</protein>
<comment type="caution">
    <text evidence="1">The sequence shown here is derived from an EMBL/GenBank/DDBJ whole genome shotgun (WGS) entry which is preliminary data.</text>
</comment>
<dbReference type="Gene3D" id="3.30.470.20">
    <property type="entry name" value="ATP-grasp fold, B domain"/>
    <property type="match status" value="1"/>
</dbReference>
<evidence type="ECO:0000313" key="1">
    <source>
        <dbReference type="EMBL" id="TJY39788.1"/>
    </source>
</evidence>
<keyword evidence="2" id="KW-1185">Reference proteome</keyword>
<evidence type="ECO:0000313" key="2">
    <source>
        <dbReference type="Proteomes" id="UP000309673"/>
    </source>
</evidence>
<gene>
    <name evidence="1" type="ORF">E5161_17750</name>
</gene>
<dbReference type="Proteomes" id="UP000309673">
    <property type="component" value="Unassembled WGS sequence"/>
</dbReference>
<dbReference type="Pfam" id="PF14398">
    <property type="entry name" value="ATPgrasp_YheCD"/>
    <property type="match status" value="1"/>
</dbReference>